<feature type="compositionally biased region" description="Low complexity" evidence="1">
    <location>
        <begin position="151"/>
        <end position="164"/>
    </location>
</feature>
<name>A0AA40K5G9_9PEZI</name>
<feature type="compositionally biased region" description="Low complexity" evidence="1">
    <location>
        <begin position="204"/>
        <end position="218"/>
    </location>
</feature>
<dbReference type="AlphaFoldDB" id="A0AA40K5G9"/>
<organism evidence="4 5">
    <name type="scientific">Schizothecium vesticola</name>
    <dbReference type="NCBI Taxonomy" id="314040"/>
    <lineage>
        <taxon>Eukaryota</taxon>
        <taxon>Fungi</taxon>
        <taxon>Dikarya</taxon>
        <taxon>Ascomycota</taxon>
        <taxon>Pezizomycotina</taxon>
        <taxon>Sordariomycetes</taxon>
        <taxon>Sordariomycetidae</taxon>
        <taxon>Sordariales</taxon>
        <taxon>Schizotheciaceae</taxon>
        <taxon>Schizothecium</taxon>
    </lineage>
</organism>
<accession>A0AA40K5G9</accession>
<comment type="caution">
    <text evidence="4">The sequence shown here is derived from an EMBL/GenBank/DDBJ whole genome shotgun (WGS) entry which is preliminary data.</text>
</comment>
<feature type="compositionally biased region" description="Gly residues" evidence="1">
    <location>
        <begin position="268"/>
        <end position="285"/>
    </location>
</feature>
<evidence type="ECO:0000313" key="4">
    <source>
        <dbReference type="EMBL" id="KAK0746237.1"/>
    </source>
</evidence>
<feature type="domain" description="SUZ-C" evidence="3">
    <location>
        <begin position="230"/>
        <end position="279"/>
    </location>
</feature>
<feature type="region of interest" description="Disordered" evidence="1">
    <location>
        <begin position="91"/>
        <end position="285"/>
    </location>
</feature>
<protein>
    <recommendedName>
        <fullName evidence="6">SUZ domain-containing protein</fullName>
    </recommendedName>
</protein>
<evidence type="ECO:0008006" key="6">
    <source>
        <dbReference type="Google" id="ProtNLM"/>
    </source>
</evidence>
<feature type="domain" description="SUZ" evidence="2">
    <location>
        <begin position="76"/>
        <end position="154"/>
    </location>
</feature>
<proteinExistence type="predicted"/>
<dbReference type="PROSITE" id="PS51938">
    <property type="entry name" value="SUZ_C"/>
    <property type="match status" value="1"/>
</dbReference>
<dbReference type="Proteomes" id="UP001172155">
    <property type="component" value="Unassembled WGS sequence"/>
</dbReference>
<sequence length="285" mass="31167">MSKNRAAPDAWDDDDWEAQADRADKGPSQLQSAPEKPMTKAERIAKHKEEQRIIWESAEAPKEVNFLVATSTPPLATPFRPAVKLLSRKPAPKSVLKKDPITGLEKLVLVDDEEEEEPKYQPTPDEIRQRQQRELEEKQRRYNEARAKIFGESSPSAGQAASGAVTPPGEGRHNSRGRGRGGRGSGGDHRNNNNNARQEDQARRAPITQQPATQQQQAGTRELYDPSYAPKPAFNVQRRGGDASPQSGSRSGTPRAEDQIIRAPRGPDGSGRGGFGFARGGAQGI</sequence>
<evidence type="ECO:0000259" key="3">
    <source>
        <dbReference type="PROSITE" id="PS51938"/>
    </source>
</evidence>
<keyword evidence="5" id="KW-1185">Reference proteome</keyword>
<dbReference type="EMBL" id="JAUKUD010000004">
    <property type="protein sequence ID" value="KAK0746237.1"/>
    <property type="molecule type" value="Genomic_DNA"/>
</dbReference>
<gene>
    <name evidence="4" type="ORF">B0T18DRAFT_146656</name>
</gene>
<feature type="region of interest" description="Disordered" evidence="1">
    <location>
        <begin position="1"/>
        <end position="43"/>
    </location>
</feature>
<feature type="compositionally biased region" description="Basic and acidic residues" evidence="1">
    <location>
        <begin position="125"/>
        <end position="149"/>
    </location>
</feature>
<evidence type="ECO:0000256" key="1">
    <source>
        <dbReference type="SAM" id="MobiDB-lite"/>
    </source>
</evidence>
<dbReference type="InterPro" id="IPR024642">
    <property type="entry name" value="SUZ-C"/>
</dbReference>
<evidence type="ECO:0000313" key="5">
    <source>
        <dbReference type="Proteomes" id="UP001172155"/>
    </source>
</evidence>
<evidence type="ECO:0000259" key="2">
    <source>
        <dbReference type="PROSITE" id="PS51673"/>
    </source>
</evidence>
<dbReference type="PROSITE" id="PS51673">
    <property type="entry name" value="SUZ"/>
    <property type="match status" value="1"/>
</dbReference>
<reference evidence="4" key="1">
    <citation type="submission" date="2023-06" db="EMBL/GenBank/DDBJ databases">
        <title>Genome-scale phylogeny and comparative genomics of the fungal order Sordariales.</title>
        <authorList>
            <consortium name="Lawrence Berkeley National Laboratory"/>
            <person name="Hensen N."/>
            <person name="Bonometti L."/>
            <person name="Westerberg I."/>
            <person name="Brannstrom I.O."/>
            <person name="Guillou S."/>
            <person name="Cros-Aarteil S."/>
            <person name="Calhoun S."/>
            <person name="Haridas S."/>
            <person name="Kuo A."/>
            <person name="Mondo S."/>
            <person name="Pangilinan J."/>
            <person name="Riley R."/>
            <person name="LaButti K."/>
            <person name="Andreopoulos B."/>
            <person name="Lipzen A."/>
            <person name="Chen C."/>
            <person name="Yanf M."/>
            <person name="Daum C."/>
            <person name="Ng V."/>
            <person name="Clum A."/>
            <person name="Steindorff A."/>
            <person name="Ohm R."/>
            <person name="Martin F."/>
            <person name="Silar P."/>
            <person name="Natvig D."/>
            <person name="Lalanne C."/>
            <person name="Gautier V."/>
            <person name="Ament-velasquez S.L."/>
            <person name="Kruys A."/>
            <person name="Hutchinson M.I."/>
            <person name="Powell A.J."/>
            <person name="Barry K."/>
            <person name="Miller A.N."/>
            <person name="Grigoriev I.V."/>
            <person name="Debuchy R."/>
            <person name="Gladieux P."/>
            <person name="Thoren M.H."/>
            <person name="Johannesson H."/>
        </authorList>
    </citation>
    <scope>NUCLEOTIDE SEQUENCE</scope>
    <source>
        <strain evidence="4">SMH3187-1</strain>
    </source>
</reference>
<dbReference type="InterPro" id="IPR024771">
    <property type="entry name" value="SUZ"/>
</dbReference>
<feature type="compositionally biased region" description="Basic and acidic residues" evidence="1">
    <location>
        <begin position="186"/>
        <end position="203"/>
    </location>
</feature>